<proteinExistence type="inferred from homology"/>
<dbReference type="EC" id="2.7.3.3" evidence="2"/>
<feature type="binding site" evidence="8">
    <location>
        <begin position="415"/>
        <end position="419"/>
    </location>
    <ligand>
        <name>ATP</name>
        <dbReference type="ChEBI" id="CHEBI:30616"/>
    </ligand>
</feature>
<dbReference type="PROSITE" id="PS51509">
    <property type="entry name" value="PHOSPHAGEN_KINASE_N"/>
    <property type="match status" value="1"/>
</dbReference>
<keyword evidence="5 8" id="KW-0418">Kinase</keyword>
<dbReference type="SUPFAM" id="SSF55931">
    <property type="entry name" value="Glutamine synthetase/guanido kinase"/>
    <property type="match status" value="1"/>
</dbReference>
<feature type="binding site" evidence="8">
    <location>
        <begin position="443"/>
        <end position="448"/>
    </location>
    <ligand>
        <name>ATP</name>
        <dbReference type="ChEBI" id="CHEBI:30616"/>
    </ligand>
</feature>
<protein>
    <recommendedName>
        <fullName evidence="2">arginine kinase</fullName>
        <ecNumber evidence="2">2.7.3.3</ecNumber>
    </recommendedName>
</protein>
<evidence type="ECO:0000313" key="11">
    <source>
        <dbReference type="EMBL" id="KAJ6647348.1"/>
    </source>
</evidence>
<evidence type="ECO:0000256" key="1">
    <source>
        <dbReference type="ARBA" id="ARBA00006798"/>
    </source>
</evidence>
<sequence length="490" mass="56460">MAVEFDREEFRQYLKDSGAVMALSKVLMKLYELKANRPTAAVNFIHENLLDDLPSFTEFEILKKELEETKHVLEQLTVGGTLTESQLNFIKNMNKTEEIRRKCNDSMISARQSQIVEGNSDRISFLNGSKIRAIAKADENYSEKIDKIVEFLWRDSKCTSLLKRYLTPDVYRNLKNEETTNHTTLVDCVSSGLEIHESLIGVYAPEVDVYTTFGELFNPIIEDYHAGYGTLDQHPPLYWGDPSDFTDLDVKKEFISSMRIRCVRTVKEYPLIPKMTKEDFSSLYEKVKNVMENLSGELEGHWYGLEDVDPETKRDLINNRYVLEYGDRFLESAGAVEHWPIGRAVYINNSKTFFVWINEEDHLRFISMESGSNIPAIYSRLIDAVDQCSSKLNFLRDEHLGFVSLCPTNLGNTIRASVLIDLPKLTKHMKLEALTEKFNLEIRGSHEPQFAKSDMFEISNKRKLGLTEYESIKELHDGIKAIIQEELQTP</sequence>
<dbReference type="OrthoDB" id="430219at2759"/>
<evidence type="ECO:0000259" key="9">
    <source>
        <dbReference type="PROSITE" id="PS51509"/>
    </source>
</evidence>
<dbReference type="PROSITE" id="PS51510">
    <property type="entry name" value="PHOSPHAGEN_KINASE_C"/>
    <property type="match status" value="1"/>
</dbReference>
<feature type="domain" description="Phosphagen kinase N-terminal" evidence="9">
    <location>
        <begin position="144"/>
        <end position="226"/>
    </location>
</feature>
<comment type="similarity">
    <text evidence="1 7">Belongs to the ATP:guanido phosphotransferase family.</text>
</comment>
<evidence type="ECO:0000313" key="12">
    <source>
        <dbReference type="Proteomes" id="UP001151699"/>
    </source>
</evidence>
<keyword evidence="3 8" id="KW-0808">Transferase</keyword>
<evidence type="ECO:0000256" key="6">
    <source>
        <dbReference type="ARBA" id="ARBA00022840"/>
    </source>
</evidence>
<evidence type="ECO:0000256" key="5">
    <source>
        <dbReference type="ARBA" id="ARBA00022777"/>
    </source>
</evidence>
<dbReference type="EMBL" id="WJQU01000001">
    <property type="protein sequence ID" value="KAJ6647348.1"/>
    <property type="molecule type" value="Genomic_DNA"/>
</dbReference>
<comment type="caution">
    <text evidence="8">Lacks conserved residue(s) required for the propagation of feature annotation.</text>
</comment>
<dbReference type="Pfam" id="PF02807">
    <property type="entry name" value="ATP-gua_PtransN"/>
    <property type="match status" value="1"/>
</dbReference>
<dbReference type="PANTHER" id="PTHR11547">
    <property type="entry name" value="ARGININE OR CREATINE KINASE"/>
    <property type="match status" value="1"/>
</dbReference>
<dbReference type="FunFam" id="3.30.590.10:FF:000006">
    <property type="entry name" value="Arginine kinase 1"/>
    <property type="match status" value="1"/>
</dbReference>
<dbReference type="InterPro" id="IPR022413">
    <property type="entry name" value="ATP-guanido_PTrfase_N"/>
</dbReference>
<evidence type="ECO:0000256" key="2">
    <source>
        <dbReference type="ARBA" id="ARBA00012230"/>
    </source>
</evidence>
<evidence type="ECO:0000256" key="3">
    <source>
        <dbReference type="ARBA" id="ARBA00022679"/>
    </source>
</evidence>
<dbReference type="Pfam" id="PF00217">
    <property type="entry name" value="ATP-gua_Ptrans"/>
    <property type="match status" value="1"/>
</dbReference>
<dbReference type="GO" id="GO:0005524">
    <property type="term" value="F:ATP binding"/>
    <property type="evidence" value="ECO:0007669"/>
    <property type="project" value="UniProtKB-UniRule"/>
</dbReference>
<dbReference type="GO" id="GO:0004111">
    <property type="term" value="F:creatine kinase activity"/>
    <property type="evidence" value="ECO:0007669"/>
    <property type="project" value="InterPro"/>
</dbReference>
<keyword evidence="12" id="KW-1185">Reference proteome</keyword>
<evidence type="ECO:0000256" key="7">
    <source>
        <dbReference type="PROSITE-ProRule" id="PRU00842"/>
    </source>
</evidence>
<dbReference type="InterPro" id="IPR000749">
    <property type="entry name" value="ATP-guanido_PTrfase"/>
</dbReference>
<dbReference type="AlphaFoldDB" id="A0A9Q0S7W4"/>
<dbReference type="FunFam" id="1.10.135.10:FF:000003">
    <property type="entry name" value="Three-domain arginine kinase"/>
    <property type="match status" value="1"/>
</dbReference>
<dbReference type="GO" id="GO:0004054">
    <property type="term" value="F:arginine kinase activity"/>
    <property type="evidence" value="ECO:0007669"/>
    <property type="project" value="UniProtKB-EC"/>
</dbReference>
<keyword evidence="4 8" id="KW-0547">Nucleotide-binding</keyword>
<reference evidence="11" key="1">
    <citation type="submission" date="2022-07" db="EMBL/GenBank/DDBJ databases">
        <authorList>
            <person name="Trinca V."/>
            <person name="Uliana J.V.C."/>
            <person name="Torres T.T."/>
            <person name="Ward R.J."/>
            <person name="Monesi N."/>
        </authorList>
    </citation>
    <scope>NUCLEOTIDE SEQUENCE</scope>
    <source>
        <strain evidence="11">HSMRA1968</strain>
        <tissue evidence="11">Whole embryos</tissue>
    </source>
</reference>
<comment type="caution">
    <text evidence="11">The sequence shown here is derived from an EMBL/GenBank/DDBJ whole genome shotgun (WGS) entry which is preliminary data.</text>
</comment>
<name>A0A9Q0S7W4_9DIPT</name>
<dbReference type="Proteomes" id="UP001151699">
    <property type="component" value="Chromosome A"/>
</dbReference>
<dbReference type="GO" id="GO:0005615">
    <property type="term" value="C:extracellular space"/>
    <property type="evidence" value="ECO:0007669"/>
    <property type="project" value="TreeGrafter"/>
</dbReference>
<dbReference type="Gene3D" id="1.10.135.10">
    <property type="entry name" value="ATP:guanido phosphotransferase, N-terminal domain"/>
    <property type="match status" value="1"/>
</dbReference>
<dbReference type="InterPro" id="IPR022414">
    <property type="entry name" value="ATP-guanido_PTrfase_cat"/>
</dbReference>
<gene>
    <name evidence="11" type="primary">KARG_1</name>
    <name evidence="11" type="ORF">Bhyg_02570</name>
</gene>
<dbReference type="InterPro" id="IPR014746">
    <property type="entry name" value="Gln_synth/guanido_kin_cat_dom"/>
</dbReference>
<dbReference type="GO" id="GO:0046314">
    <property type="term" value="P:phosphocreatine biosynthetic process"/>
    <property type="evidence" value="ECO:0007669"/>
    <property type="project" value="InterPro"/>
</dbReference>
<keyword evidence="6 8" id="KW-0067">ATP-binding</keyword>
<dbReference type="SUPFAM" id="SSF48034">
    <property type="entry name" value="Guanido kinase N-terminal domain"/>
    <property type="match status" value="1"/>
</dbReference>
<organism evidence="11 12">
    <name type="scientific">Pseudolycoriella hygida</name>
    <dbReference type="NCBI Taxonomy" id="35572"/>
    <lineage>
        <taxon>Eukaryota</taxon>
        <taxon>Metazoa</taxon>
        <taxon>Ecdysozoa</taxon>
        <taxon>Arthropoda</taxon>
        <taxon>Hexapoda</taxon>
        <taxon>Insecta</taxon>
        <taxon>Pterygota</taxon>
        <taxon>Neoptera</taxon>
        <taxon>Endopterygota</taxon>
        <taxon>Diptera</taxon>
        <taxon>Nematocera</taxon>
        <taxon>Sciaroidea</taxon>
        <taxon>Sciaridae</taxon>
        <taxon>Pseudolycoriella</taxon>
    </lineage>
</organism>
<feature type="domain" description="Phosphagen kinase C-terminal" evidence="10">
    <location>
        <begin position="254"/>
        <end position="489"/>
    </location>
</feature>
<dbReference type="Gene3D" id="3.30.590.10">
    <property type="entry name" value="Glutamine synthetase/guanido kinase, catalytic domain"/>
    <property type="match status" value="1"/>
</dbReference>
<dbReference type="InterPro" id="IPR036802">
    <property type="entry name" value="ATP-guanido_PTrfase_N_sf"/>
</dbReference>
<dbReference type="PANTHER" id="PTHR11547:SF38">
    <property type="entry name" value="ARGININE KINASE 1-RELATED"/>
    <property type="match status" value="1"/>
</dbReference>
<accession>A0A9Q0S7W4</accession>
<evidence type="ECO:0000256" key="4">
    <source>
        <dbReference type="ARBA" id="ARBA00022741"/>
    </source>
</evidence>
<feature type="binding site" evidence="8">
    <location>
        <begin position="257"/>
        <end position="261"/>
    </location>
    <ligand>
        <name>ATP</name>
        <dbReference type="ChEBI" id="CHEBI:30616"/>
    </ligand>
</feature>
<feature type="binding site" evidence="8">
    <location>
        <position position="364"/>
    </location>
    <ligand>
        <name>ATP</name>
        <dbReference type="ChEBI" id="CHEBI:30616"/>
    </ligand>
</feature>
<evidence type="ECO:0000256" key="8">
    <source>
        <dbReference type="PROSITE-ProRule" id="PRU00843"/>
    </source>
</evidence>
<evidence type="ECO:0000259" key="10">
    <source>
        <dbReference type="PROSITE" id="PS51510"/>
    </source>
</evidence>